<proteinExistence type="predicted"/>
<evidence type="ECO:0000313" key="2">
    <source>
        <dbReference type="Proteomes" id="UP001497535"/>
    </source>
</evidence>
<organism evidence="1 2">
    <name type="scientific">Meloidogyne enterolobii</name>
    <name type="common">Root-knot nematode worm</name>
    <name type="synonym">Meloidogyne mayaguensis</name>
    <dbReference type="NCBI Taxonomy" id="390850"/>
    <lineage>
        <taxon>Eukaryota</taxon>
        <taxon>Metazoa</taxon>
        <taxon>Ecdysozoa</taxon>
        <taxon>Nematoda</taxon>
        <taxon>Chromadorea</taxon>
        <taxon>Rhabditida</taxon>
        <taxon>Tylenchina</taxon>
        <taxon>Tylenchomorpha</taxon>
        <taxon>Tylenchoidea</taxon>
        <taxon>Meloidogynidae</taxon>
        <taxon>Meloidogyninae</taxon>
        <taxon>Meloidogyne</taxon>
    </lineage>
</organism>
<keyword evidence="2" id="KW-1185">Reference proteome</keyword>
<comment type="caution">
    <text evidence="1">The sequence shown here is derived from an EMBL/GenBank/DDBJ whole genome shotgun (WGS) entry which is preliminary data.</text>
</comment>
<dbReference type="EMBL" id="CAVMJV010000038">
    <property type="protein sequence ID" value="CAK5079568.1"/>
    <property type="molecule type" value="Genomic_DNA"/>
</dbReference>
<gene>
    <name evidence="1" type="ORF">MENTE1834_LOCUS26691</name>
</gene>
<accession>A0ACB0ZMN8</accession>
<name>A0ACB0ZMN8_MELEN</name>
<reference evidence="1" key="1">
    <citation type="submission" date="2023-11" db="EMBL/GenBank/DDBJ databases">
        <authorList>
            <person name="Poullet M."/>
        </authorList>
    </citation>
    <scope>NUCLEOTIDE SEQUENCE</scope>
    <source>
        <strain evidence="1">E1834</strain>
    </source>
</reference>
<sequence>MYCLNLIKNSNNPSLIVLPQRYVRRGFSLVVNSSTGVLSTFLAHFASTYVGLTQIELELGSEAFQRGVQVHSVQEVDENNYNFSGFLFCFW</sequence>
<protein>
    <submittedName>
        <fullName evidence="1">Uncharacterized protein</fullName>
    </submittedName>
</protein>
<evidence type="ECO:0000313" key="1">
    <source>
        <dbReference type="EMBL" id="CAK5079568.1"/>
    </source>
</evidence>
<dbReference type="Proteomes" id="UP001497535">
    <property type="component" value="Unassembled WGS sequence"/>
</dbReference>